<gene>
    <name evidence="2" type="ORF">ACD661_08505</name>
</gene>
<dbReference type="Proteomes" id="UP001615550">
    <property type="component" value="Unassembled WGS sequence"/>
</dbReference>
<dbReference type="Gene3D" id="2.40.30.170">
    <property type="match status" value="1"/>
</dbReference>
<evidence type="ECO:0000313" key="2">
    <source>
        <dbReference type="EMBL" id="MFJ1268590.1"/>
    </source>
</evidence>
<comment type="caution">
    <text evidence="2">The sequence shown here is derived from an EMBL/GenBank/DDBJ whole genome shotgun (WGS) entry which is preliminary data.</text>
</comment>
<dbReference type="Gene3D" id="2.40.50.100">
    <property type="match status" value="1"/>
</dbReference>
<name>A0ABW8DBF0_9GAMM</name>
<dbReference type="RefSeq" id="WP_400187436.1">
    <property type="nucleotide sequence ID" value="NZ_JBGORX010000002.1"/>
</dbReference>
<proteinExistence type="predicted"/>
<feature type="coiled-coil region" evidence="1">
    <location>
        <begin position="79"/>
        <end position="113"/>
    </location>
</feature>
<evidence type="ECO:0000313" key="3">
    <source>
        <dbReference type="Proteomes" id="UP001615550"/>
    </source>
</evidence>
<sequence>MNWLAEEIRKLIGFAGWLTLIILPLLLNSCKSTSQTQLTGYVEGRYIYITALISGTLKSYHVTKGRMVNKGELLFTLERETSAQNLTIARANVQEAQDELSNANSIYKMQKIKKDRDLILLGKDIISKEAFEDSLLNYQKALQNKKIAQSKLASLQAQEQKAQWNSNQQEVTAPKTALVFDTFYTEGEEVAAGSTVVSLLDPKQVKIIFFAPQAFLRKINLNQIVTVGHDVGGESAKAKITYISPKAEYNPPVIYSNEERERLVFRIEAILEPDAKAQTIHPGQPITVIL</sequence>
<dbReference type="Gene3D" id="1.10.287.470">
    <property type="entry name" value="Helix hairpin bin"/>
    <property type="match status" value="1"/>
</dbReference>
<dbReference type="EMBL" id="JBGORX010000002">
    <property type="protein sequence ID" value="MFJ1268590.1"/>
    <property type="molecule type" value="Genomic_DNA"/>
</dbReference>
<dbReference type="PANTHER" id="PTHR30469">
    <property type="entry name" value="MULTIDRUG RESISTANCE PROTEIN MDTA"/>
    <property type="match status" value="1"/>
</dbReference>
<keyword evidence="1" id="KW-0175">Coiled coil</keyword>
<organism evidence="2 3">
    <name type="scientific">Legionella lytica</name>
    <dbReference type="NCBI Taxonomy" id="96232"/>
    <lineage>
        <taxon>Bacteria</taxon>
        <taxon>Pseudomonadati</taxon>
        <taxon>Pseudomonadota</taxon>
        <taxon>Gammaproteobacteria</taxon>
        <taxon>Legionellales</taxon>
        <taxon>Legionellaceae</taxon>
        <taxon>Legionella</taxon>
    </lineage>
</organism>
<dbReference type="SUPFAM" id="SSF111369">
    <property type="entry name" value="HlyD-like secretion proteins"/>
    <property type="match status" value="1"/>
</dbReference>
<evidence type="ECO:0000256" key="1">
    <source>
        <dbReference type="SAM" id="Coils"/>
    </source>
</evidence>
<protein>
    <submittedName>
        <fullName evidence="2">HlyD family secretion protein</fullName>
    </submittedName>
</protein>
<reference evidence="2 3" key="1">
    <citation type="submission" date="2024-08" db="EMBL/GenBank/DDBJ databases">
        <title>Draft Genome Sequence of Legionella lytica strain DSB2004, Isolated From a Fire Sprinkler System.</title>
        <authorList>
            <person name="Everhart A.D."/>
            <person name="Kidane D.T."/>
            <person name="Farone A.L."/>
            <person name="Farone M.B."/>
        </authorList>
    </citation>
    <scope>NUCLEOTIDE SEQUENCE [LARGE SCALE GENOMIC DNA]</scope>
    <source>
        <strain evidence="2 3">DSB2004</strain>
    </source>
</reference>
<accession>A0ABW8DBF0</accession>
<keyword evidence="3" id="KW-1185">Reference proteome</keyword>